<evidence type="ECO:0000256" key="1">
    <source>
        <dbReference type="ARBA" id="ARBA00010757"/>
    </source>
</evidence>
<dbReference type="Proteomes" id="UP000474042">
    <property type="component" value="Unassembled WGS sequence"/>
</dbReference>
<dbReference type="PANTHER" id="PTHR15004:SF0">
    <property type="entry name" value="GLUTAMYL-TRNA(GLN) AMIDOTRANSFERASE SUBUNIT C, MITOCHONDRIAL"/>
    <property type="match status" value="1"/>
</dbReference>
<comment type="catalytic activity">
    <reaction evidence="5 6">
        <text>L-glutamyl-tRNA(Gln) + L-glutamine + ATP + H2O = L-glutaminyl-tRNA(Gln) + L-glutamate + ADP + phosphate + H(+)</text>
        <dbReference type="Rhea" id="RHEA:17521"/>
        <dbReference type="Rhea" id="RHEA-COMP:9681"/>
        <dbReference type="Rhea" id="RHEA-COMP:9684"/>
        <dbReference type="ChEBI" id="CHEBI:15377"/>
        <dbReference type="ChEBI" id="CHEBI:15378"/>
        <dbReference type="ChEBI" id="CHEBI:29985"/>
        <dbReference type="ChEBI" id="CHEBI:30616"/>
        <dbReference type="ChEBI" id="CHEBI:43474"/>
        <dbReference type="ChEBI" id="CHEBI:58359"/>
        <dbReference type="ChEBI" id="CHEBI:78520"/>
        <dbReference type="ChEBI" id="CHEBI:78521"/>
        <dbReference type="ChEBI" id="CHEBI:456216"/>
    </reaction>
</comment>
<evidence type="ECO:0000256" key="5">
    <source>
        <dbReference type="ARBA" id="ARBA00047913"/>
    </source>
</evidence>
<dbReference type="GO" id="GO:0016740">
    <property type="term" value="F:transferase activity"/>
    <property type="evidence" value="ECO:0007669"/>
    <property type="project" value="UniProtKB-KW"/>
</dbReference>
<keyword evidence="10" id="KW-0808">Transferase</keyword>
<dbReference type="KEGG" id="cbut:ATN24_03285"/>
<evidence type="ECO:0000256" key="6">
    <source>
        <dbReference type="HAMAP-Rule" id="MF_00122"/>
    </source>
</evidence>
<comment type="function">
    <text evidence="3 6">Allows the formation of correctly charged Asn-tRNA(Asn) or Gln-tRNA(Gln) through the transamidation of misacylated Asp-tRNA(Asn) or Glu-tRNA(Gln) in organisms which lack either or both of asparaginyl-tRNA or glutaminyl-tRNA synthetases. The reaction takes place in the presence of glutamine and ATP through an activated phospho-Asp-tRNA(Asn) or phospho-Glu-tRNA(Gln).</text>
</comment>
<dbReference type="GO" id="GO:0070681">
    <property type="term" value="P:glutaminyl-tRNAGln biosynthesis via transamidation"/>
    <property type="evidence" value="ECO:0007669"/>
    <property type="project" value="TreeGrafter"/>
</dbReference>
<evidence type="ECO:0000313" key="14">
    <source>
        <dbReference type="Proteomes" id="UP000474042"/>
    </source>
</evidence>
<dbReference type="EMBL" id="WOFV02000046">
    <property type="protein sequence ID" value="NAS18860.1"/>
    <property type="molecule type" value="Genomic_DNA"/>
</dbReference>
<dbReference type="Pfam" id="PF02686">
    <property type="entry name" value="GatC"/>
    <property type="match status" value="1"/>
</dbReference>
<proteinExistence type="inferred from homology"/>
<dbReference type="RefSeq" id="WP_003410901.1">
    <property type="nucleotide sequence ID" value="NZ_AP019716.1"/>
</dbReference>
<dbReference type="NCBIfam" id="TIGR00135">
    <property type="entry name" value="gatC"/>
    <property type="match status" value="1"/>
</dbReference>
<dbReference type="Proteomes" id="UP000321089">
    <property type="component" value="Unassembled WGS sequence"/>
</dbReference>
<dbReference type="GO" id="GO:0006412">
    <property type="term" value="P:translation"/>
    <property type="evidence" value="ECO:0007669"/>
    <property type="project" value="UniProtKB-UniRule"/>
</dbReference>
<reference evidence="11 15" key="3">
    <citation type="submission" date="2019-05" db="EMBL/GenBank/DDBJ databases">
        <authorList>
            <person name="Schori C."/>
            <person name="Ahrens C."/>
        </authorList>
    </citation>
    <scope>NUCLEOTIDE SEQUENCE [LARGE SCALE GENOMIC DNA]</scope>
    <source>
        <strain evidence="11 15">DSM 10702</strain>
    </source>
</reference>
<name>A0A0A6PUZ0_CLOBU</name>
<evidence type="ECO:0000256" key="4">
    <source>
        <dbReference type="ARBA" id="ARBA00047380"/>
    </source>
</evidence>
<evidence type="ECO:0000313" key="13">
    <source>
        <dbReference type="Proteomes" id="UP000321089"/>
    </source>
</evidence>
<protein>
    <recommendedName>
        <fullName evidence="6">Aspartyl/glutamyl-tRNA(Asn/Gln) amidotransferase subunit C</fullName>
        <shortName evidence="6">Asp/Glu-ADT subunit C</shortName>
        <ecNumber evidence="6">6.3.5.-</ecNumber>
    </recommendedName>
</protein>
<evidence type="ECO:0000313" key="12">
    <source>
        <dbReference type="Proteomes" id="UP000238081"/>
    </source>
</evidence>
<evidence type="ECO:0000256" key="3">
    <source>
        <dbReference type="ARBA" id="ARBA00024799"/>
    </source>
</evidence>
<dbReference type="HAMAP" id="MF_00122">
    <property type="entry name" value="GatC"/>
    <property type="match status" value="1"/>
</dbReference>
<comment type="subunit">
    <text evidence="2 6">Heterotrimer of A, B and C subunits.</text>
</comment>
<evidence type="ECO:0000313" key="9">
    <source>
        <dbReference type="EMBL" id="NAS18860.1"/>
    </source>
</evidence>
<dbReference type="Proteomes" id="UP000515243">
    <property type="component" value="Chromosome 1"/>
</dbReference>
<dbReference type="InterPro" id="IPR003837">
    <property type="entry name" value="GatC"/>
</dbReference>
<evidence type="ECO:0000313" key="15">
    <source>
        <dbReference type="Proteomes" id="UP000515243"/>
    </source>
</evidence>
<keyword evidence="6" id="KW-0436">Ligase</keyword>
<dbReference type="GeneID" id="92945721"/>
<keyword evidence="6" id="KW-0067">ATP-binding</keyword>
<dbReference type="EMBL" id="CP030775">
    <property type="protein sequence ID" value="AXB86207.1"/>
    <property type="molecule type" value="Genomic_DNA"/>
</dbReference>
<dbReference type="EMBL" id="BKBC01000064">
    <property type="protein sequence ID" value="GEQ22874.1"/>
    <property type="molecule type" value="Genomic_DNA"/>
</dbReference>
<reference evidence="8 13" key="4">
    <citation type="submission" date="2019-07" db="EMBL/GenBank/DDBJ databases">
        <title>Whole genome shotgun sequence of Clostridium butyricum NBRC 3858.</title>
        <authorList>
            <person name="Hosoyama A."/>
            <person name="Uohara A."/>
            <person name="Ohji S."/>
            <person name="Ichikawa N."/>
        </authorList>
    </citation>
    <scope>NUCLEOTIDE SEQUENCE [LARGE SCALE GENOMIC DNA]</scope>
    <source>
        <strain evidence="8 13">NBRC 3858</strain>
    </source>
</reference>
<comment type="catalytic activity">
    <reaction evidence="4 6">
        <text>L-aspartyl-tRNA(Asn) + L-glutamine + ATP + H2O = L-asparaginyl-tRNA(Asn) + L-glutamate + ADP + phosphate + 2 H(+)</text>
        <dbReference type="Rhea" id="RHEA:14513"/>
        <dbReference type="Rhea" id="RHEA-COMP:9674"/>
        <dbReference type="Rhea" id="RHEA-COMP:9677"/>
        <dbReference type="ChEBI" id="CHEBI:15377"/>
        <dbReference type="ChEBI" id="CHEBI:15378"/>
        <dbReference type="ChEBI" id="CHEBI:29985"/>
        <dbReference type="ChEBI" id="CHEBI:30616"/>
        <dbReference type="ChEBI" id="CHEBI:43474"/>
        <dbReference type="ChEBI" id="CHEBI:58359"/>
        <dbReference type="ChEBI" id="CHEBI:78515"/>
        <dbReference type="ChEBI" id="CHEBI:78516"/>
        <dbReference type="ChEBI" id="CHEBI:456216"/>
    </reaction>
</comment>
<evidence type="ECO:0000313" key="11">
    <source>
        <dbReference type="EMBL" id="QMW92408.1"/>
    </source>
</evidence>
<gene>
    <name evidence="6 9" type="primary">gatC</name>
    <name evidence="8" type="synonym">gatC1</name>
    <name evidence="10" type="ORF">AWN73_18550</name>
    <name evidence="8" type="ORF">CBU02nite_33800</name>
    <name evidence="7" type="ORF">DRB99_15035</name>
    <name evidence="11" type="ORF">FF104_16065</name>
    <name evidence="9" type="ORF">GND98_013530</name>
</gene>
<comment type="similarity">
    <text evidence="1 6">Belongs to the GatC family.</text>
</comment>
<dbReference type="GO" id="GO:0006450">
    <property type="term" value="P:regulation of translational fidelity"/>
    <property type="evidence" value="ECO:0007669"/>
    <property type="project" value="InterPro"/>
</dbReference>
<dbReference type="GO" id="GO:0050567">
    <property type="term" value="F:glutaminyl-tRNA synthase (glutamine-hydrolyzing) activity"/>
    <property type="evidence" value="ECO:0007669"/>
    <property type="project" value="UniProtKB-UniRule"/>
</dbReference>
<dbReference type="GO" id="GO:0005524">
    <property type="term" value="F:ATP binding"/>
    <property type="evidence" value="ECO:0007669"/>
    <property type="project" value="UniProtKB-KW"/>
</dbReference>
<evidence type="ECO:0000313" key="7">
    <source>
        <dbReference type="EMBL" id="AXB86207.1"/>
    </source>
</evidence>
<dbReference type="OrthoDB" id="9813938at2"/>
<keyword evidence="6" id="KW-0648">Protein biosynthesis</keyword>
<dbReference type="EMBL" id="CP040626">
    <property type="protein sequence ID" value="QMW92408.1"/>
    <property type="molecule type" value="Genomic_DNA"/>
</dbReference>
<evidence type="ECO:0000256" key="2">
    <source>
        <dbReference type="ARBA" id="ARBA00011123"/>
    </source>
</evidence>
<dbReference type="SUPFAM" id="SSF141000">
    <property type="entry name" value="Glu-tRNAGln amidotransferase C subunit"/>
    <property type="match status" value="1"/>
</dbReference>
<evidence type="ECO:0000313" key="10">
    <source>
        <dbReference type="EMBL" id="PPV12467.1"/>
    </source>
</evidence>
<dbReference type="PANTHER" id="PTHR15004">
    <property type="entry name" value="GLUTAMYL-TRNA(GLN) AMIDOTRANSFERASE SUBUNIT C, MITOCHONDRIAL"/>
    <property type="match status" value="1"/>
</dbReference>
<dbReference type="Gene3D" id="1.10.20.60">
    <property type="entry name" value="Glu-tRNAGln amidotransferase C subunit, N-terminal domain"/>
    <property type="match status" value="1"/>
</dbReference>
<evidence type="ECO:0000313" key="8">
    <source>
        <dbReference type="EMBL" id="GEQ22874.1"/>
    </source>
</evidence>
<organism evidence="10 12">
    <name type="scientific">Clostridium butyricum</name>
    <dbReference type="NCBI Taxonomy" id="1492"/>
    <lineage>
        <taxon>Bacteria</taxon>
        <taxon>Bacillati</taxon>
        <taxon>Bacillota</taxon>
        <taxon>Clostridia</taxon>
        <taxon>Eubacteriales</taxon>
        <taxon>Clostridiaceae</taxon>
        <taxon>Clostridium</taxon>
    </lineage>
</organism>
<reference evidence="10 12" key="1">
    <citation type="submission" date="2016-01" db="EMBL/GenBank/DDBJ databases">
        <title>Characterization of the Clostridium difficile lineages that are prevalent in Hong Kong and China.</title>
        <authorList>
            <person name="Kwok J.S.-L."/>
            <person name="Lam W.-Y."/>
            <person name="Ip M."/>
            <person name="Chan T.-F."/>
            <person name="Hawkey P.M."/>
            <person name="Tsui S.K.-W."/>
        </authorList>
    </citation>
    <scope>NUCLEOTIDE SEQUENCE [LARGE SCALE GENOMIC DNA]</scope>
    <source>
        <strain evidence="10 12">300064</strain>
    </source>
</reference>
<sequence length="96" mass="10888">MSVSVKDVEYVAELARLSFDESEKEGLAEDLNQILSYVEKLGELDTENEDIIVNPYYIENKYREDVVVPSLDLKDVTSNAPDTLEEYVMVPTIIKG</sequence>
<dbReference type="EMBL" id="LRDH01000141">
    <property type="protein sequence ID" value="PPV12467.1"/>
    <property type="molecule type" value="Genomic_DNA"/>
</dbReference>
<dbReference type="EC" id="6.3.5.-" evidence="6"/>
<dbReference type="Proteomes" id="UP000238081">
    <property type="component" value="Unassembled WGS sequence"/>
</dbReference>
<accession>A0A0A6PUZ0</accession>
<keyword evidence="6" id="KW-0547">Nucleotide-binding</keyword>
<reference evidence="7" key="2">
    <citation type="submission" date="2018-07" db="EMBL/GenBank/DDBJ databases">
        <title>Complete genome sequence of Clostridium butyricum S-45-5 isolated from human feces.</title>
        <authorList>
            <person name="Chang Y.-H."/>
            <person name="Shin Y."/>
        </authorList>
    </citation>
    <scope>NUCLEOTIDE SEQUENCE [LARGE SCALE GENOMIC DNA]</scope>
    <source>
        <strain evidence="7">S-45-5</strain>
    </source>
</reference>
<dbReference type="InterPro" id="IPR036113">
    <property type="entry name" value="Asp/Glu-ADT_sf_sub_c"/>
</dbReference>
<dbReference type="AlphaFoldDB" id="A0A0A6PUZ0"/>
<reference evidence="9 14" key="5">
    <citation type="submission" date="2020-01" db="EMBL/GenBank/DDBJ databases">
        <title>Genome sequence of a 1,3-propanediol producer, Clostridium butyricum S3.</title>
        <authorList>
            <person name="Zhou J."/>
        </authorList>
    </citation>
    <scope>NUCLEOTIDE SEQUENCE [LARGE SCALE GENOMIC DNA]</scope>
    <source>
        <strain evidence="9 14">S3</strain>
    </source>
</reference>